<accession>A0AAV7K8V6</accession>
<comment type="subcellular location">
    <subcellularLocation>
        <location evidence="2">Cytoplasm</location>
    </subcellularLocation>
    <subcellularLocation>
        <location evidence="1">Recycling endosome</location>
    </subcellularLocation>
</comment>
<evidence type="ECO:0000313" key="9">
    <source>
        <dbReference type="EMBL" id="KAI6657673.1"/>
    </source>
</evidence>
<feature type="domain" description="MHD1" evidence="7">
    <location>
        <begin position="721"/>
        <end position="849"/>
    </location>
</feature>
<keyword evidence="3" id="KW-0268">Exocytosis</keyword>
<dbReference type="GO" id="GO:0006887">
    <property type="term" value="P:exocytosis"/>
    <property type="evidence" value="ECO:0007669"/>
    <property type="project" value="UniProtKB-KW"/>
</dbReference>
<dbReference type="InterPro" id="IPR014770">
    <property type="entry name" value="Munc13_1"/>
</dbReference>
<sequence>MATLEQGYSTAFEDLFSRKPIAPTSPYSKRRSISPMAEATVKIRTLVDNIKENARYRLSIRMKKDSGQADRFRPFPFTNSSEKELPTYSDVLHEEIQRKYEEELEKRPNSEPQGQVAFPPKELYPQFLETLPDDRLHQASLSPEENMSAYLSALQSTLCLLEAGLSKADGKTMLTKVQEVFDIQDEEQESWLEHITKSADFNYSIQCRVVSVGYIVEKYRRDDIYCRVGISHINPDSISPKTHITELISENHWESTSSISLARSGVGFDETKILPLPKKNLFFFLELWSGSEFALPSQSRYSPRMREASRPTSDHPLFNSNESSSNYSSSKRNSSSPNLYESMSLPRNVPSRPAPENEDRVRMIGGCIPARFMHIPVFHGLRPTPSPRSKSTGDVFIGRMYIDAQKITIECAGGAVQSYPLFSRSGKHMRGTIQLQLRLVSRCILSNERLFQNCPTFDVTRPSALEPLELHRNVQVALAKYEIENSNDRIWDGSFDSYFKALLKQHRFDHELTEVQSAVATLDVLSKVQPSLYCKATTLESHFNRLLVLFEGSDSGLGPGEKKLLRRTLEGLMDYHLHGLALNMLFVVTTEREKSQKVIAEVDNLLDVINKLMKELSIYHYETETKFRLEQKVMHLVTLCFDSCLETYSITTFRFICLVEGIHEYLRKIRDYKTTYTIEGECLRHLYKCIIMHLTECIRRFMTGEAVSRATELETIRQEIYSLYVVIRNIQELRPSFTIITSEDGQNNEILQPFESYIIPWFGDICSRSCDVVRDAIMVDQLVPVDIHVKYSTMVVDIDGILNDTYHFLRRFQWARPQAFAKLIERVLHYLHRLVDIFVIQSREKLSRVNSEFPYITNEEIIILENTCKMHEVLETAKEKICKVSTVTKASICNIDENIETIHERLDTYIEAVISQMAKMFSADAKDYLKDVLKLPKDNSLIQPMNKWNSFIYTITQRVSTNTSLDVLRIIYQMMWDDILEIIVKQLDRKQFKLKGKLQERLDNIMPMMYDYFHREGEGLKPEELKTENYANIIYKLIKHH</sequence>
<proteinExistence type="predicted"/>
<dbReference type="GO" id="GO:0055037">
    <property type="term" value="C:recycling endosome"/>
    <property type="evidence" value="ECO:0007669"/>
    <property type="project" value="UniProtKB-SubCell"/>
</dbReference>
<evidence type="ECO:0000256" key="4">
    <source>
        <dbReference type="ARBA" id="ARBA00022490"/>
    </source>
</evidence>
<evidence type="ECO:0000256" key="6">
    <source>
        <dbReference type="SAM" id="MobiDB-lite"/>
    </source>
</evidence>
<dbReference type="EMBL" id="JAKMXF010000111">
    <property type="protein sequence ID" value="KAI6657673.1"/>
    <property type="molecule type" value="Genomic_DNA"/>
</dbReference>
<dbReference type="PANTHER" id="PTHR45999:SF4">
    <property type="entry name" value="UNC-13-4A, ISOFORM B"/>
    <property type="match status" value="1"/>
</dbReference>
<organism evidence="9 10">
    <name type="scientific">Oopsacas minuta</name>
    <dbReference type="NCBI Taxonomy" id="111878"/>
    <lineage>
        <taxon>Eukaryota</taxon>
        <taxon>Metazoa</taxon>
        <taxon>Porifera</taxon>
        <taxon>Hexactinellida</taxon>
        <taxon>Hexasterophora</taxon>
        <taxon>Lyssacinosida</taxon>
        <taxon>Leucopsacidae</taxon>
        <taxon>Oopsacas</taxon>
    </lineage>
</organism>
<name>A0AAV7K8V6_9METZ</name>
<comment type="caution">
    <text evidence="9">The sequence shown here is derived from an EMBL/GenBank/DDBJ whole genome shotgun (WGS) entry which is preliminary data.</text>
</comment>
<keyword evidence="10" id="KW-1185">Reference proteome</keyword>
<dbReference type="Pfam" id="PF06292">
    <property type="entry name" value="MUN"/>
    <property type="match status" value="1"/>
</dbReference>
<dbReference type="InterPro" id="IPR010439">
    <property type="entry name" value="MUN_dom"/>
</dbReference>
<evidence type="ECO:0000256" key="3">
    <source>
        <dbReference type="ARBA" id="ARBA00022483"/>
    </source>
</evidence>
<feature type="region of interest" description="Disordered" evidence="6">
    <location>
        <begin position="299"/>
        <end position="358"/>
    </location>
</feature>
<feature type="domain" description="MHD2" evidence="8">
    <location>
        <begin position="938"/>
        <end position="1041"/>
    </location>
</feature>
<evidence type="ECO:0000256" key="1">
    <source>
        <dbReference type="ARBA" id="ARBA00004172"/>
    </source>
</evidence>
<dbReference type="PROSITE" id="PS51258">
    <property type="entry name" value="MHD1"/>
    <property type="match status" value="1"/>
</dbReference>
<feature type="compositionally biased region" description="Basic and acidic residues" evidence="6">
    <location>
        <begin position="304"/>
        <end position="313"/>
    </location>
</feature>
<gene>
    <name evidence="9" type="ORF">LOD99_416</name>
</gene>
<keyword evidence="5" id="KW-0967">Endosome</keyword>
<dbReference type="GO" id="GO:0099503">
    <property type="term" value="C:secretory vesicle"/>
    <property type="evidence" value="ECO:0007669"/>
    <property type="project" value="TreeGrafter"/>
</dbReference>
<dbReference type="InterPro" id="IPR052095">
    <property type="entry name" value="UNC-13_domain"/>
</dbReference>
<reference evidence="9 10" key="1">
    <citation type="journal article" date="2023" name="BMC Biol.">
        <title>The compact genome of the sponge Oopsacas minuta (Hexactinellida) is lacking key metazoan core genes.</title>
        <authorList>
            <person name="Santini S."/>
            <person name="Schenkelaars Q."/>
            <person name="Jourda C."/>
            <person name="Duchesne M."/>
            <person name="Belahbib H."/>
            <person name="Rocher C."/>
            <person name="Selva M."/>
            <person name="Riesgo A."/>
            <person name="Vervoort M."/>
            <person name="Leys S.P."/>
            <person name="Kodjabachian L."/>
            <person name="Le Bivic A."/>
            <person name="Borchiellini C."/>
            <person name="Claverie J.M."/>
            <person name="Renard E."/>
        </authorList>
    </citation>
    <scope>NUCLEOTIDE SEQUENCE [LARGE SCALE GENOMIC DNA]</scope>
    <source>
        <strain evidence="9">SPO-2</strain>
    </source>
</reference>
<dbReference type="InterPro" id="IPR014772">
    <property type="entry name" value="Munc13_dom-2"/>
</dbReference>
<evidence type="ECO:0000256" key="5">
    <source>
        <dbReference type="ARBA" id="ARBA00022753"/>
    </source>
</evidence>
<dbReference type="Gene3D" id="1.10.357.50">
    <property type="match status" value="1"/>
</dbReference>
<dbReference type="PANTHER" id="PTHR45999">
    <property type="entry name" value="UNC-13-4A, ISOFORM B"/>
    <property type="match status" value="1"/>
</dbReference>
<keyword evidence="4" id="KW-0963">Cytoplasm</keyword>
<dbReference type="AlphaFoldDB" id="A0AAV7K8V6"/>
<protein>
    <submittedName>
        <fullName evidence="9">Uncharacterized protein</fullName>
    </submittedName>
</protein>
<dbReference type="Proteomes" id="UP001165289">
    <property type="component" value="Unassembled WGS sequence"/>
</dbReference>
<evidence type="ECO:0000259" key="8">
    <source>
        <dbReference type="PROSITE" id="PS51259"/>
    </source>
</evidence>
<feature type="compositionally biased region" description="Low complexity" evidence="6">
    <location>
        <begin position="319"/>
        <end position="338"/>
    </location>
</feature>
<evidence type="ECO:0000313" key="10">
    <source>
        <dbReference type="Proteomes" id="UP001165289"/>
    </source>
</evidence>
<evidence type="ECO:0000259" key="7">
    <source>
        <dbReference type="PROSITE" id="PS51258"/>
    </source>
</evidence>
<dbReference type="PROSITE" id="PS51259">
    <property type="entry name" value="MHD2"/>
    <property type="match status" value="1"/>
</dbReference>
<evidence type="ECO:0000256" key="2">
    <source>
        <dbReference type="ARBA" id="ARBA00004496"/>
    </source>
</evidence>